<dbReference type="AlphaFoldDB" id="A0AAV9JN52"/>
<gene>
    <name evidence="1" type="ORF">LTR36_002102</name>
</gene>
<dbReference type="EMBL" id="JAVFHQ010000015">
    <property type="protein sequence ID" value="KAK4546425.1"/>
    <property type="molecule type" value="Genomic_DNA"/>
</dbReference>
<sequence>MEASPLNKLPREIRDHIYELALTQSAPIEVHLCYTSLTHLAMATPRASNMKVETKEAVIAFAGLPTVCRQLRHEARSVFFASNGFRFVPIGDDEGDSEIEWMKLQRWLSFLGVRNIKHIKSCTLKLGRYYIEDLSQSTSQSVGRSLALMKRYLHPTVVFTVELTFDWLDFDGVLDIDGPITAGLRIPVGDARGASQELATVINNMAENYFNKHDITDEAEKWIAAQPFQDFGNMLGDAVQDMAHW</sequence>
<evidence type="ECO:0000313" key="1">
    <source>
        <dbReference type="EMBL" id="KAK4546425.1"/>
    </source>
</evidence>
<reference evidence="1 2" key="1">
    <citation type="submission" date="2021-11" db="EMBL/GenBank/DDBJ databases">
        <title>Black yeast isolated from Biological Soil Crust.</title>
        <authorList>
            <person name="Kurbessoian T."/>
        </authorList>
    </citation>
    <scope>NUCLEOTIDE SEQUENCE [LARGE SCALE GENOMIC DNA]</scope>
    <source>
        <strain evidence="1 2">CCFEE 5522</strain>
    </source>
</reference>
<evidence type="ECO:0008006" key="3">
    <source>
        <dbReference type="Google" id="ProtNLM"/>
    </source>
</evidence>
<accession>A0AAV9JN52</accession>
<name>A0AAV9JN52_9PEZI</name>
<proteinExistence type="predicted"/>
<organism evidence="1 2">
    <name type="scientific">Oleoguttula mirabilis</name>
    <dbReference type="NCBI Taxonomy" id="1507867"/>
    <lineage>
        <taxon>Eukaryota</taxon>
        <taxon>Fungi</taxon>
        <taxon>Dikarya</taxon>
        <taxon>Ascomycota</taxon>
        <taxon>Pezizomycotina</taxon>
        <taxon>Dothideomycetes</taxon>
        <taxon>Dothideomycetidae</taxon>
        <taxon>Mycosphaerellales</taxon>
        <taxon>Teratosphaeriaceae</taxon>
        <taxon>Oleoguttula</taxon>
    </lineage>
</organism>
<evidence type="ECO:0000313" key="2">
    <source>
        <dbReference type="Proteomes" id="UP001324427"/>
    </source>
</evidence>
<dbReference type="Proteomes" id="UP001324427">
    <property type="component" value="Unassembled WGS sequence"/>
</dbReference>
<dbReference type="PANTHER" id="PTHR42085:SF2">
    <property type="entry name" value="F-BOX DOMAIN-CONTAINING PROTEIN"/>
    <property type="match status" value="1"/>
</dbReference>
<dbReference type="InterPro" id="IPR038883">
    <property type="entry name" value="AN11006-like"/>
</dbReference>
<comment type="caution">
    <text evidence="1">The sequence shown here is derived from an EMBL/GenBank/DDBJ whole genome shotgun (WGS) entry which is preliminary data.</text>
</comment>
<dbReference type="PANTHER" id="PTHR42085">
    <property type="entry name" value="F-BOX DOMAIN-CONTAINING PROTEIN"/>
    <property type="match status" value="1"/>
</dbReference>
<keyword evidence="2" id="KW-1185">Reference proteome</keyword>
<protein>
    <recommendedName>
        <fullName evidence="3">F-box protein</fullName>
    </recommendedName>
</protein>